<dbReference type="InterPro" id="IPR036514">
    <property type="entry name" value="SGNH_hydro_sf"/>
</dbReference>
<evidence type="ECO:0000313" key="2">
    <source>
        <dbReference type="EMBL" id="EQC40298.1"/>
    </source>
</evidence>
<dbReference type="eggNOG" id="KOG3035">
    <property type="taxonomic scope" value="Eukaryota"/>
</dbReference>
<dbReference type="OrthoDB" id="671439at2759"/>
<protein>
    <recommendedName>
        <fullName evidence="1">SGNH hydrolase-type esterase domain-containing protein</fullName>
    </recommendedName>
</protein>
<dbReference type="RefSeq" id="XP_008605997.1">
    <property type="nucleotide sequence ID" value="XM_008607775.1"/>
</dbReference>
<dbReference type="STRING" id="1156394.T0S575"/>
<dbReference type="GeneID" id="19942927"/>
<dbReference type="InParanoid" id="T0S575"/>
<sequence>MGDRDTKEPPTTVEKYARISTPTPVILMLGDSITELGADPNLLGYQVLLTHAYQRKADVVNRGMSARTTRWWVAQLPRVVADWEHKHPSLISIFLGVNDASVPGNTPLHVPLNEFEANVHSLLNGFSAAFPACAFVLVTPSAVDERSPWGTLWKNDRAATYAASVLALGIARRVPVVDLYTPTEANLNLFFDGLHLGKEGNVLLHQLWLNAVRSHLPHLAPENLKWAF</sequence>
<name>T0S575_SAPDV</name>
<dbReference type="InterPro" id="IPR013830">
    <property type="entry name" value="SGNH_hydro"/>
</dbReference>
<dbReference type="PANTHER" id="PTHR14209">
    <property type="entry name" value="ISOAMYL ACETATE-HYDROLYZING ESTERASE 1"/>
    <property type="match status" value="1"/>
</dbReference>
<dbReference type="VEuPathDB" id="FungiDB:SDRG_02200"/>
<reference evidence="2 3" key="1">
    <citation type="submission" date="2012-04" db="EMBL/GenBank/DDBJ databases">
        <title>The Genome Sequence of Saprolegnia declina VS20.</title>
        <authorList>
            <consortium name="The Broad Institute Genome Sequencing Platform"/>
            <person name="Russ C."/>
            <person name="Nusbaum C."/>
            <person name="Tyler B."/>
            <person name="van West P."/>
            <person name="Dieguez-Uribeondo J."/>
            <person name="de Bruijn I."/>
            <person name="Tripathy S."/>
            <person name="Jiang R."/>
            <person name="Young S.K."/>
            <person name="Zeng Q."/>
            <person name="Gargeya S."/>
            <person name="Fitzgerald M."/>
            <person name="Haas B."/>
            <person name="Abouelleil A."/>
            <person name="Alvarado L."/>
            <person name="Arachchi H.M."/>
            <person name="Berlin A."/>
            <person name="Chapman S.B."/>
            <person name="Goldberg J."/>
            <person name="Griggs A."/>
            <person name="Gujja S."/>
            <person name="Hansen M."/>
            <person name="Howarth C."/>
            <person name="Imamovic A."/>
            <person name="Larimer J."/>
            <person name="McCowen C."/>
            <person name="Montmayeur A."/>
            <person name="Murphy C."/>
            <person name="Neiman D."/>
            <person name="Pearson M."/>
            <person name="Priest M."/>
            <person name="Roberts A."/>
            <person name="Saif S."/>
            <person name="Shea T."/>
            <person name="Sisk P."/>
            <person name="Sykes S."/>
            <person name="Wortman J."/>
            <person name="Nusbaum C."/>
            <person name="Birren B."/>
        </authorList>
    </citation>
    <scope>NUCLEOTIDE SEQUENCE [LARGE SCALE GENOMIC DNA]</scope>
    <source>
        <strain evidence="2 3">VS20</strain>
    </source>
</reference>
<gene>
    <name evidence="2" type="ORF">SDRG_02200</name>
</gene>
<accession>T0S575</accession>
<dbReference type="PANTHER" id="PTHR14209:SF19">
    <property type="entry name" value="ISOAMYL ACETATE-HYDROLYZING ESTERASE 1 HOMOLOG"/>
    <property type="match status" value="1"/>
</dbReference>
<dbReference type="SUPFAM" id="SSF52266">
    <property type="entry name" value="SGNH hydrolase"/>
    <property type="match status" value="1"/>
</dbReference>
<dbReference type="Proteomes" id="UP000030762">
    <property type="component" value="Unassembled WGS sequence"/>
</dbReference>
<proteinExistence type="predicted"/>
<organism evidence="2 3">
    <name type="scientific">Saprolegnia diclina (strain VS20)</name>
    <dbReference type="NCBI Taxonomy" id="1156394"/>
    <lineage>
        <taxon>Eukaryota</taxon>
        <taxon>Sar</taxon>
        <taxon>Stramenopiles</taxon>
        <taxon>Oomycota</taxon>
        <taxon>Saprolegniomycetes</taxon>
        <taxon>Saprolegniales</taxon>
        <taxon>Saprolegniaceae</taxon>
        <taxon>Saprolegnia</taxon>
    </lineage>
</organism>
<evidence type="ECO:0000259" key="1">
    <source>
        <dbReference type="Pfam" id="PF13472"/>
    </source>
</evidence>
<evidence type="ECO:0000313" key="3">
    <source>
        <dbReference type="Proteomes" id="UP000030762"/>
    </source>
</evidence>
<dbReference type="AlphaFoldDB" id="T0S575"/>
<keyword evidence="3" id="KW-1185">Reference proteome</keyword>
<dbReference type="InterPro" id="IPR045136">
    <property type="entry name" value="Iah1-like"/>
</dbReference>
<dbReference type="EMBL" id="JH767136">
    <property type="protein sequence ID" value="EQC40298.1"/>
    <property type="molecule type" value="Genomic_DNA"/>
</dbReference>
<dbReference type="Pfam" id="PF13472">
    <property type="entry name" value="Lipase_GDSL_2"/>
    <property type="match status" value="1"/>
</dbReference>
<dbReference type="Gene3D" id="3.40.50.1110">
    <property type="entry name" value="SGNH hydrolase"/>
    <property type="match status" value="1"/>
</dbReference>
<feature type="domain" description="SGNH hydrolase-type esterase" evidence="1">
    <location>
        <begin position="29"/>
        <end position="201"/>
    </location>
</feature>